<keyword evidence="10" id="KW-1185">Reference proteome</keyword>
<dbReference type="InterPro" id="IPR001680">
    <property type="entry name" value="WD40_rpt"/>
</dbReference>
<dbReference type="PRINTS" id="PR01573">
    <property type="entry name" value="SUPERTUBBY"/>
</dbReference>
<evidence type="ECO:0000256" key="4">
    <source>
        <dbReference type="ARBA" id="ARBA00022574"/>
    </source>
</evidence>
<feature type="domain" description="IFT121/TULP4 N-terminal" evidence="8">
    <location>
        <begin position="37"/>
        <end position="279"/>
    </location>
</feature>
<evidence type="ECO:0000256" key="5">
    <source>
        <dbReference type="ARBA" id="ARBA00022737"/>
    </source>
</evidence>
<evidence type="ECO:0000313" key="10">
    <source>
        <dbReference type="Proteomes" id="UP000270924"/>
    </source>
</evidence>
<dbReference type="InterPro" id="IPR056159">
    <property type="entry name" value="Beta-prop_IFT121_TULP_N"/>
</dbReference>
<dbReference type="Proteomes" id="UP000270924">
    <property type="component" value="Unassembled WGS sequence"/>
</dbReference>
<evidence type="ECO:0000256" key="6">
    <source>
        <dbReference type="PROSITE-ProRule" id="PRU00221"/>
    </source>
</evidence>
<dbReference type="SUPFAM" id="SSF54518">
    <property type="entry name" value="Tubby C-terminal domain-like"/>
    <property type="match status" value="1"/>
</dbReference>
<organism evidence="9 10">
    <name type="scientific">Wuchereria bancrofti</name>
    <dbReference type="NCBI Taxonomy" id="6293"/>
    <lineage>
        <taxon>Eukaryota</taxon>
        <taxon>Metazoa</taxon>
        <taxon>Ecdysozoa</taxon>
        <taxon>Nematoda</taxon>
        <taxon>Chromadorea</taxon>
        <taxon>Rhabditida</taxon>
        <taxon>Spirurina</taxon>
        <taxon>Spiruromorpha</taxon>
        <taxon>Filarioidea</taxon>
        <taxon>Onchocercidae</taxon>
        <taxon>Wuchereria</taxon>
    </lineage>
</organism>
<comment type="similarity">
    <text evidence="2">Belongs to the TUB family.</text>
</comment>
<feature type="repeat" description="WD" evidence="6">
    <location>
        <begin position="84"/>
        <end position="115"/>
    </location>
</feature>
<name>A0A3P7GEX9_WUCBA</name>
<reference evidence="9 10" key="1">
    <citation type="submission" date="2018-11" db="EMBL/GenBank/DDBJ databases">
        <authorList>
            <consortium name="Pathogen Informatics"/>
        </authorList>
    </citation>
    <scope>NUCLEOTIDE SEQUENCE [LARGE SCALE GENOMIC DNA]</scope>
</reference>
<dbReference type="GO" id="GO:0005737">
    <property type="term" value="C:cytoplasm"/>
    <property type="evidence" value="ECO:0007669"/>
    <property type="project" value="UniProtKB-SubCell"/>
</dbReference>
<dbReference type="FunCoup" id="A0A3P7GEX9">
    <property type="interactions" value="1607"/>
</dbReference>
<dbReference type="Gene3D" id="2.130.10.10">
    <property type="entry name" value="YVTN repeat-like/Quinoprotein amine dehydrogenase"/>
    <property type="match status" value="1"/>
</dbReference>
<dbReference type="OrthoDB" id="8775810at2759"/>
<dbReference type="SUPFAM" id="SSF50978">
    <property type="entry name" value="WD40 repeat-like"/>
    <property type="match status" value="1"/>
</dbReference>
<dbReference type="InterPro" id="IPR015943">
    <property type="entry name" value="WD40/YVTN_repeat-like_dom_sf"/>
</dbReference>
<evidence type="ECO:0000256" key="1">
    <source>
        <dbReference type="ARBA" id="ARBA00004496"/>
    </source>
</evidence>
<keyword evidence="5" id="KW-0677">Repeat</keyword>
<protein>
    <submittedName>
        <fullName evidence="9">Uncharacterized protein</fullName>
    </submittedName>
</protein>
<evidence type="ECO:0000256" key="2">
    <source>
        <dbReference type="ARBA" id="ARBA00007129"/>
    </source>
</evidence>
<evidence type="ECO:0000313" key="9">
    <source>
        <dbReference type="EMBL" id="VDM20992.1"/>
    </source>
</evidence>
<accession>A0A3P7GEX9</accession>
<evidence type="ECO:0000259" key="8">
    <source>
        <dbReference type="Pfam" id="PF24797"/>
    </source>
</evidence>
<dbReference type="InParanoid" id="A0A3P7GEX9"/>
<dbReference type="InterPro" id="IPR025659">
    <property type="entry name" value="Tubby-like_C"/>
</dbReference>
<dbReference type="Pfam" id="PF01167">
    <property type="entry name" value="Tub"/>
    <property type="match status" value="1"/>
</dbReference>
<dbReference type="Pfam" id="PF24797">
    <property type="entry name" value="Beta-prop_WDR35_TULP_N"/>
    <property type="match status" value="1"/>
</dbReference>
<dbReference type="InterPro" id="IPR000007">
    <property type="entry name" value="Tubby_C"/>
</dbReference>
<dbReference type="EMBL" id="UYWW01012416">
    <property type="protein sequence ID" value="VDM20992.1"/>
    <property type="molecule type" value="Genomic_DNA"/>
</dbReference>
<keyword evidence="3" id="KW-0963">Cytoplasm</keyword>
<comment type="subcellular location">
    <subcellularLocation>
        <location evidence="1">Cytoplasm</location>
    </subcellularLocation>
</comment>
<dbReference type="InterPro" id="IPR036322">
    <property type="entry name" value="WD40_repeat_dom_sf"/>
</dbReference>
<dbReference type="OMA" id="RCYCTIR"/>
<dbReference type="Gene3D" id="3.20.90.10">
    <property type="entry name" value="Tubby Protein, Chain A"/>
    <property type="match status" value="1"/>
</dbReference>
<feature type="domain" description="Tubby C-terminal" evidence="7">
    <location>
        <begin position="874"/>
        <end position="954"/>
    </location>
</feature>
<dbReference type="PROSITE" id="PS50082">
    <property type="entry name" value="WD_REPEATS_2"/>
    <property type="match status" value="1"/>
</dbReference>
<evidence type="ECO:0000259" key="7">
    <source>
        <dbReference type="Pfam" id="PF01167"/>
    </source>
</evidence>
<gene>
    <name evidence="9" type="ORF">WBA_LOCUS11654</name>
</gene>
<evidence type="ECO:0000256" key="3">
    <source>
        <dbReference type="ARBA" id="ARBA00022490"/>
    </source>
</evidence>
<proteinExistence type="inferred from homology"/>
<sequence length="959" mass="106790">MTVSSRLPGRLQSLHSACMKIIWESDDWPGSVVGSSITCLNWIPSGNNANTGLLATGSESGAVGVTATEACPVRDDNKRVNFNLRGHHTAVNIVAWNKEQMKLASCDNSGIIYVWVPNEERWSVELVNDRGIKVRGVNWSPSGSSALICYEDNFVLIGSATGQRIWSNSFPITVSCGVWAPDSREIILGFDNGTFQVLNEQGATITERKMYVNGSIRFLAASSRRGNNRWTLAVCSVTGLLNFLNSYDEIDSAKWQCNETVLNIHWNANGTLLAAVCKANHFFIMTYQGNVICDSRVSQPSATALTAFAWVHDDRFIIATSGNQLAVGRVLHDVPSLFSLVAYNLWQLLGASARHIDVLPLPPRERNAIRALDHHIIRCRIPSQNDMLMKVCEPSDWRWYCTIRPVPSKVHTYVLCMEHMAGLTPVLLGKQTNRIIPQFQISLYNSKLTLVKSDSGSSAQVEDVGAFARQSTQRNSVWRRSKRQLRALMNRYVNCTVNRDRSKLVQITSNVWCTRFKMFSATTNILPTFLAQVVYKTSVLHLQPRQMTVQLADLTKRTGSPLLSSHCATYRNSINDAHSSNDSAFSNENSIRNLAIAPSDRENLIGRCDVASDIEPLTDETIKEPLSTEEKLLFQSILSEFSDLKAAVERHIAKMKCFASDLERSSQKLNSFGGTTNVIRCVSKVSTRATTLPKEVCVVGPGMKTHCGELTCIEPSTSSSQWSQQFDDIEYIDEDDAVVMHDTTERTPLIDCFKPTDASRKGMRQLSDITSVLDKLAKLANDLTTRCAVGQLSNGESSNPVNLQSLSYYCMSDSIKESHATVSSLRLQLKDISRKVSQIERKISYDELLDEVCGDLQERIQHIKAVLGEQPALSGENISFLTMNNKAPFWNEASQVFQLDFGGRVTQESAKNFQIEYDDQQVMQFGRIENGAYTLDFRSPFSAVQAFAVALASITQRLK</sequence>
<dbReference type="PANTHER" id="PTHR16517">
    <property type="entry name" value="TUBBY-RELATED"/>
    <property type="match status" value="1"/>
</dbReference>
<keyword evidence="4 6" id="KW-0853">WD repeat</keyword>
<dbReference type="PANTHER" id="PTHR16517:SF2">
    <property type="entry name" value="TUBBY-RELATED PROTEIN 4"/>
    <property type="match status" value="1"/>
</dbReference>
<dbReference type="AlphaFoldDB" id="A0A3P7GEX9"/>